<dbReference type="Proteomes" id="UP001300012">
    <property type="component" value="Unassembled WGS sequence"/>
</dbReference>
<dbReference type="EMBL" id="JANQBD010000005">
    <property type="protein sequence ID" value="MCR8631313.1"/>
    <property type="molecule type" value="Genomic_DNA"/>
</dbReference>
<feature type="domain" description="Aminoglycoside phosphotransferase" evidence="2">
    <location>
        <begin position="32"/>
        <end position="260"/>
    </location>
</feature>
<comment type="similarity">
    <text evidence="1">Belongs to the pseudomonas-type ThrB family.</text>
</comment>
<dbReference type="PANTHER" id="PTHR21064">
    <property type="entry name" value="AMINOGLYCOSIDE PHOSPHOTRANSFERASE DOMAIN-CONTAINING PROTEIN-RELATED"/>
    <property type="match status" value="1"/>
</dbReference>
<evidence type="ECO:0000259" key="2">
    <source>
        <dbReference type="Pfam" id="PF01636"/>
    </source>
</evidence>
<dbReference type="InterPro" id="IPR002575">
    <property type="entry name" value="Aminoglycoside_PTrfase"/>
</dbReference>
<protein>
    <submittedName>
        <fullName evidence="3">Phosphotransferase</fullName>
    </submittedName>
</protein>
<keyword evidence="4" id="KW-1185">Reference proteome</keyword>
<dbReference type="Gene3D" id="3.90.1200.10">
    <property type="match status" value="1"/>
</dbReference>
<proteinExistence type="inferred from homology"/>
<evidence type="ECO:0000313" key="4">
    <source>
        <dbReference type="Proteomes" id="UP001300012"/>
    </source>
</evidence>
<dbReference type="InterPro" id="IPR011009">
    <property type="entry name" value="Kinase-like_dom_sf"/>
</dbReference>
<comment type="caution">
    <text evidence="3">The sequence shown here is derived from an EMBL/GenBank/DDBJ whole genome shotgun (WGS) entry which is preliminary data.</text>
</comment>
<dbReference type="Pfam" id="PF01636">
    <property type="entry name" value="APH"/>
    <property type="match status" value="1"/>
</dbReference>
<dbReference type="PANTHER" id="PTHR21064:SF6">
    <property type="entry name" value="AMINOGLYCOSIDE PHOSPHOTRANSFERASE DOMAIN-CONTAINING PROTEIN"/>
    <property type="match status" value="1"/>
</dbReference>
<organism evidence="3 4">
    <name type="scientific">Paenibacillus radicis</name>
    <name type="common">ex Xue et al. 2023</name>
    <dbReference type="NCBI Taxonomy" id="2972489"/>
    <lineage>
        <taxon>Bacteria</taxon>
        <taxon>Bacillati</taxon>
        <taxon>Bacillota</taxon>
        <taxon>Bacilli</taxon>
        <taxon>Bacillales</taxon>
        <taxon>Paenibacillaceae</taxon>
        <taxon>Paenibacillus</taxon>
    </lineage>
</organism>
<dbReference type="InterPro" id="IPR050249">
    <property type="entry name" value="Pseudomonas-type_ThrB"/>
</dbReference>
<dbReference type="SUPFAM" id="SSF56112">
    <property type="entry name" value="Protein kinase-like (PK-like)"/>
    <property type="match status" value="1"/>
</dbReference>
<gene>
    <name evidence="3" type="ORF">NV381_08875</name>
</gene>
<evidence type="ECO:0000256" key="1">
    <source>
        <dbReference type="ARBA" id="ARBA00038240"/>
    </source>
</evidence>
<reference evidence="3 4" key="1">
    <citation type="submission" date="2022-08" db="EMBL/GenBank/DDBJ databases">
        <title>Paenibacillus endoradicis sp. nov., Paenibacillus radicibacter sp. nov and Paenibacillus pararadicis sp. nov., three cold-adapted plant growth-promoting bacteria isolated from root of Larix gmelinii in Great Khingan.</title>
        <authorList>
            <person name="Xue H."/>
        </authorList>
    </citation>
    <scope>NUCLEOTIDE SEQUENCE [LARGE SCALE GENOMIC DNA]</scope>
    <source>
        <strain evidence="3 4">N5-1-1-5</strain>
    </source>
</reference>
<evidence type="ECO:0000313" key="3">
    <source>
        <dbReference type="EMBL" id="MCR8631313.1"/>
    </source>
</evidence>
<accession>A0ABT1YDP9</accession>
<name>A0ABT1YDP9_9BACL</name>
<sequence length="338" mass="39581">MEQQVDRLFGEFVLWEAAEKFGLSREHAKKLGDFENYVYEMHNQQGEAVIMRLTHSSHRSESMIAAELDWIYFLISKGLSIPRCYESLLGKRTEKIIVEDSYFTAAVFQKAEGKRADFHNPAEWNQQLFGEWGRLIGQMHRATIGYQVTDLDGVSKRPEWYEDDLLLEARRSVGEGEEYVLQSLEEVLKHLQKLPQDNRSYGLIHTDMHQGNFFVADGRISVFDFDDCAYNWFIHDIAIPLYYSVSWAVPAAYEGGRNAFAAEFFKAFWNGYQEEYSLDAAWLQELPYFLRLRDITLYLVIHKKVEPHTMDSRMRSWMDEIKGRLKQNVPIVELDCLI</sequence>